<comment type="caution">
    <text evidence="6">The sequence shown here is derived from an EMBL/GenBank/DDBJ whole genome shotgun (WGS) entry which is preliminary data.</text>
</comment>
<dbReference type="Pfam" id="PF00171">
    <property type="entry name" value="Aldedh"/>
    <property type="match status" value="1"/>
</dbReference>
<dbReference type="FunFam" id="3.40.605.10:FF:000007">
    <property type="entry name" value="NAD/NADP-dependent betaine aldehyde dehydrogenase"/>
    <property type="match status" value="1"/>
</dbReference>
<dbReference type="OrthoDB" id="6882680at2"/>
<dbReference type="PROSITE" id="PS00687">
    <property type="entry name" value="ALDEHYDE_DEHYDR_GLU"/>
    <property type="match status" value="1"/>
</dbReference>
<evidence type="ECO:0000259" key="5">
    <source>
        <dbReference type="Pfam" id="PF00171"/>
    </source>
</evidence>
<dbReference type="InterPro" id="IPR015590">
    <property type="entry name" value="Aldehyde_DH_dom"/>
</dbReference>
<protein>
    <submittedName>
        <fullName evidence="6">Aldehyde dehydrogenase family protein</fullName>
    </submittedName>
</protein>
<reference evidence="6 7" key="1">
    <citation type="submission" date="2018-07" db="EMBL/GenBank/DDBJ databases">
        <title>Genome guided investigation of antibiotics producing actinomycetales strain isolated from a Macau mangrove ecosystem.</title>
        <authorList>
            <person name="Hu D."/>
        </authorList>
    </citation>
    <scope>NUCLEOTIDE SEQUENCE [LARGE SCALE GENOMIC DNA]</scope>
    <source>
        <strain evidence="6 7">2297</strain>
    </source>
</reference>
<dbReference type="GO" id="GO:0016620">
    <property type="term" value="F:oxidoreductase activity, acting on the aldehyde or oxo group of donors, NAD or NADP as acceptor"/>
    <property type="evidence" value="ECO:0007669"/>
    <property type="project" value="InterPro"/>
</dbReference>
<dbReference type="InterPro" id="IPR044086">
    <property type="entry name" value="LUC3-like"/>
</dbReference>
<dbReference type="PROSITE" id="PS00070">
    <property type="entry name" value="ALDEHYDE_DEHYDR_CYS"/>
    <property type="match status" value="1"/>
</dbReference>
<proteinExistence type="inferred from homology"/>
<dbReference type="InterPro" id="IPR016163">
    <property type="entry name" value="Ald_DH_C"/>
</dbReference>
<dbReference type="SUPFAM" id="SSF53720">
    <property type="entry name" value="ALDH-like"/>
    <property type="match status" value="1"/>
</dbReference>
<evidence type="ECO:0000313" key="7">
    <source>
        <dbReference type="Proteomes" id="UP000253742"/>
    </source>
</evidence>
<dbReference type="PANTHER" id="PTHR11699">
    <property type="entry name" value="ALDEHYDE DEHYDROGENASE-RELATED"/>
    <property type="match status" value="1"/>
</dbReference>
<dbReference type="AlphaFoldDB" id="A0A369UVS0"/>
<comment type="similarity">
    <text evidence="1 4">Belongs to the aldehyde dehydrogenase family.</text>
</comment>
<organism evidence="6 7">
    <name type="scientific">Streptomyces parvulus</name>
    <dbReference type="NCBI Taxonomy" id="146923"/>
    <lineage>
        <taxon>Bacteria</taxon>
        <taxon>Bacillati</taxon>
        <taxon>Actinomycetota</taxon>
        <taxon>Actinomycetes</taxon>
        <taxon>Kitasatosporales</taxon>
        <taxon>Streptomycetaceae</taxon>
        <taxon>Streptomyces</taxon>
    </lineage>
</organism>
<sequence>MSSVLNTDLTSRRFAQLINGRSVQGAGTSEIIDPGTGQVIATAPTPDTDQVHEAVEAADTAFKVWRLSPASERRAALHRIADTVEEHAEELARLLVLETGKPLAVARDMEVEWAVRWVRYFAEQELAPEVMREDADGRFERHHEPLGVVAAIIPWNFPLFQTLYKVAPAVLAGNTVVVKPAPTSPLHALFLGELLRDLVPAGVVNILGDGGEAGPALTSHPSVRLVSFTGSTAVGRHVISSAASTIKRVVLELGGNDAAIVMPDADVDAVAPEIFSWSFFYAGQICTAIKRIYVPDALYDRFAEHFARLADEAKLGHGLDEEATFGPIQNAKQFERVKEYLATAHADGKVIAGGVVDPRPGYFVPPTVVTDVDDDSVLVREETFGPVRAILRYSDLDDAVSRANDTEYGLGGSVWGTDIEAARSVAGRIESGNVWINTHVAAAPDVPFGGIKQSGVGAEFGLEGLKEFVENKIIYVPNA</sequence>
<dbReference type="EMBL" id="QQBH01000038">
    <property type="protein sequence ID" value="RDD84611.1"/>
    <property type="molecule type" value="Genomic_DNA"/>
</dbReference>
<dbReference type="InterPro" id="IPR016161">
    <property type="entry name" value="Ald_DH/histidinol_DH"/>
</dbReference>
<evidence type="ECO:0000256" key="3">
    <source>
        <dbReference type="PROSITE-ProRule" id="PRU10007"/>
    </source>
</evidence>
<dbReference type="Gene3D" id="3.40.605.10">
    <property type="entry name" value="Aldehyde Dehydrogenase, Chain A, domain 1"/>
    <property type="match status" value="1"/>
</dbReference>
<dbReference type="InterPro" id="IPR029510">
    <property type="entry name" value="Ald_DH_CS_GLU"/>
</dbReference>
<feature type="active site" evidence="3">
    <location>
        <position position="252"/>
    </location>
</feature>
<dbReference type="InterPro" id="IPR016162">
    <property type="entry name" value="Ald_DH_N"/>
</dbReference>
<dbReference type="InterPro" id="IPR016160">
    <property type="entry name" value="Ald_DH_CS_CYS"/>
</dbReference>
<evidence type="ECO:0000256" key="4">
    <source>
        <dbReference type="RuleBase" id="RU003345"/>
    </source>
</evidence>
<accession>A0A369UVS0</accession>
<dbReference type="FunFam" id="3.40.309.10:FF:000009">
    <property type="entry name" value="Aldehyde dehydrogenase A"/>
    <property type="match status" value="1"/>
</dbReference>
<evidence type="ECO:0000313" key="6">
    <source>
        <dbReference type="EMBL" id="RDD84611.1"/>
    </source>
</evidence>
<name>A0A369UVS0_9ACTN</name>
<dbReference type="CDD" id="cd07106">
    <property type="entry name" value="ALDH_AldA-AAD23400"/>
    <property type="match status" value="1"/>
</dbReference>
<dbReference type="Proteomes" id="UP000253742">
    <property type="component" value="Unassembled WGS sequence"/>
</dbReference>
<gene>
    <name evidence="6" type="ORF">DVZ84_34205</name>
</gene>
<dbReference type="RefSeq" id="WP_114532940.1">
    <property type="nucleotide sequence ID" value="NZ_QQBH01000038.1"/>
</dbReference>
<feature type="domain" description="Aldehyde dehydrogenase" evidence="5">
    <location>
        <begin position="27"/>
        <end position="473"/>
    </location>
</feature>
<dbReference type="Gene3D" id="3.40.309.10">
    <property type="entry name" value="Aldehyde Dehydrogenase, Chain A, domain 2"/>
    <property type="match status" value="1"/>
</dbReference>
<evidence type="ECO:0000256" key="1">
    <source>
        <dbReference type="ARBA" id="ARBA00009986"/>
    </source>
</evidence>
<keyword evidence="2 4" id="KW-0560">Oxidoreductase</keyword>
<evidence type="ECO:0000256" key="2">
    <source>
        <dbReference type="ARBA" id="ARBA00023002"/>
    </source>
</evidence>